<feature type="domain" description="HTH marR-type" evidence="6">
    <location>
        <begin position="7"/>
        <end position="137"/>
    </location>
</feature>
<keyword evidence="8" id="KW-1185">Reference proteome</keyword>
<dbReference type="Proteomes" id="UP000031449">
    <property type="component" value="Chromosome"/>
</dbReference>
<protein>
    <submittedName>
        <fullName evidence="7">MarR family transcriptional regulator</fullName>
    </submittedName>
</protein>
<evidence type="ECO:0000256" key="2">
    <source>
        <dbReference type="ARBA" id="ARBA00022490"/>
    </source>
</evidence>
<dbReference type="PRINTS" id="PR00598">
    <property type="entry name" value="HTHMARR"/>
</dbReference>
<dbReference type="PANTHER" id="PTHR33164:SF5">
    <property type="entry name" value="ORGANIC HYDROPEROXIDE RESISTANCE TRANSCRIPTIONAL REGULATOR"/>
    <property type="match status" value="1"/>
</dbReference>
<dbReference type="InterPro" id="IPR039422">
    <property type="entry name" value="MarR/SlyA-like"/>
</dbReference>
<dbReference type="InterPro" id="IPR000835">
    <property type="entry name" value="HTH_MarR-typ"/>
</dbReference>
<keyword evidence="2" id="KW-0963">Cytoplasm</keyword>
<dbReference type="PROSITE" id="PS50995">
    <property type="entry name" value="HTH_MARR_2"/>
    <property type="match status" value="1"/>
</dbReference>
<dbReference type="Pfam" id="PF22381">
    <property type="entry name" value="Staph_reg_Sar_Rot"/>
    <property type="match status" value="1"/>
</dbReference>
<name>A0A0B5AY42_9BACL</name>
<dbReference type="STRING" id="1508404.JMA_35870"/>
<dbReference type="BioCyc" id="JESP1508404:G14D9-12868-MONOMER"/>
<evidence type="ECO:0000256" key="1">
    <source>
        <dbReference type="ARBA" id="ARBA00004496"/>
    </source>
</evidence>
<evidence type="ECO:0000259" key="6">
    <source>
        <dbReference type="PROSITE" id="PS50995"/>
    </source>
</evidence>
<sequence length="147" mass="16929">MNPLQLSNQLCFPFYAISKEIIKRYRPLLAPLKLTYPQYLVMLVLWEKDVVTLKSIGERLQLDSGTLTPLVNKLIETGYIEKTRNPEDERQLVIRLTDAGTKLALQAENVPGKINEVLGLSPEEYNMYKKMLDELACKLDLQDDERC</sequence>
<dbReference type="KEGG" id="jeo:JMA_35870"/>
<keyword evidence="3" id="KW-0805">Transcription regulation</keyword>
<dbReference type="SMART" id="SM00347">
    <property type="entry name" value="HTH_MARR"/>
    <property type="match status" value="1"/>
</dbReference>
<dbReference type="GO" id="GO:0006950">
    <property type="term" value="P:response to stress"/>
    <property type="evidence" value="ECO:0007669"/>
    <property type="project" value="TreeGrafter"/>
</dbReference>
<dbReference type="Gene3D" id="1.10.10.10">
    <property type="entry name" value="Winged helix-like DNA-binding domain superfamily/Winged helix DNA-binding domain"/>
    <property type="match status" value="1"/>
</dbReference>
<comment type="subcellular location">
    <subcellularLocation>
        <location evidence="1">Cytoplasm</location>
    </subcellularLocation>
</comment>
<dbReference type="PANTHER" id="PTHR33164">
    <property type="entry name" value="TRANSCRIPTIONAL REGULATOR, MARR FAMILY"/>
    <property type="match status" value="1"/>
</dbReference>
<evidence type="ECO:0000256" key="3">
    <source>
        <dbReference type="ARBA" id="ARBA00023015"/>
    </source>
</evidence>
<evidence type="ECO:0000313" key="7">
    <source>
        <dbReference type="EMBL" id="AJD92904.1"/>
    </source>
</evidence>
<dbReference type="AlphaFoldDB" id="A0A0B5AY42"/>
<dbReference type="GO" id="GO:0005737">
    <property type="term" value="C:cytoplasm"/>
    <property type="evidence" value="ECO:0007669"/>
    <property type="project" value="UniProtKB-SubCell"/>
</dbReference>
<dbReference type="GO" id="GO:0003700">
    <property type="term" value="F:DNA-binding transcription factor activity"/>
    <property type="evidence" value="ECO:0007669"/>
    <property type="project" value="InterPro"/>
</dbReference>
<dbReference type="InterPro" id="IPR036388">
    <property type="entry name" value="WH-like_DNA-bd_sf"/>
</dbReference>
<dbReference type="OrthoDB" id="9806864at2"/>
<dbReference type="EMBL" id="CP009416">
    <property type="protein sequence ID" value="AJD92904.1"/>
    <property type="molecule type" value="Genomic_DNA"/>
</dbReference>
<evidence type="ECO:0000256" key="4">
    <source>
        <dbReference type="ARBA" id="ARBA00023125"/>
    </source>
</evidence>
<dbReference type="HOGENOM" id="CLU_083287_3_2_9"/>
<dbReference type="InterPro" id="IPR055166">
    <property type="entry name" value="Transc_reg_Sar_Rot_HTH"/>
</dbReference>
<dbReference type="SUPFAM" id="SSF46785">
    <property type="entry name" value="Winged helix' DNA-binding domain"/>
    <property type="match status" value="1"/>
</dbReference>
<dbReference type="InterPro" id="IPR036390">
    <property type="entry name" value="WH_DNA-bd_sf"/>
</dbReference>
<evidence type="ECO:0000256" key="5">
    <source>
        <dbReference type="ARBA" id="ARBA00023163"/>
    </source>
</evidence>
<evidence type="ECO:0000313" key="8">
    <source>
        <dbReference type="Proteomes" id="UP000031449"/>
    </source>
</evidence>
<dbReference type="GO" id="GO:0003677">
    <property type="term" value="F:DNA binding"/>
    <property type="evidence" value="ECO:0007669"/>
    <property type="project" value="UniProtKB-KW"/>
</dbReference>
<keyword evidence="4" id="KW-0238">DNA-binding</keyword>
<gene>
    <name evidence="7" type="ORF">JMA_35870</name>
</gene>
<organism evidence="7 8">
    <name type="scientific">Jeotgalibacillus malaysiensis</name>
    <dbReference type="NCBI Taxonomy" id="1508404"/>
    <lineage>
        <taxon>Bacteria</taxon>
        <taxon>Bacillati</taxon>
        <taxon>Bacillota</taxon>
        <taxon>Bacilli</taxon>
        <taxon>Bacillales</taxon>
        <taxon>Caryophanaceae</taxon>
        <taxon>Jeotgalibacillus</taxon>
    </lineage>
</organism>
<reference evidence="7 8" key="1">
    <citation type="submission" date="2014-08" db="EMBL/GenBank/DDBJ databases">
        <title>Complete genome of a marine bacteria Jeotgalibacillus malaysiensis.</title>
        <authorList>
            <person name="Yaakop A.S."/>
            <person name="Chan K.-G."/>
            <person name="Goh K.M."/>
        </authorList>
    </citation>
    <scope>NUCLEOTIDE SEQUENCE [LARGE SCALE GENOMIC DNA]</scope>
    <source>
        <strain evidence="7 8">D5</strain>
    </source>
</reference>
<accession>A0A0B5AY42</accession>
<dbReference type="FunFam" id="1.10.10.10:FF:000163">
    <property type="entry name" value="MarR family transcriptional regulator"/>
    <property type="match status" value="1"/>
</dbReference>
<proteinExistence type="predicted"/>
<keyword evidence="5" id="KW-0804">Transcription</keyword>